<feature type="transmembrane region" description="Helical" evidence="9">
    <location>
        <begin position="111"/>
        <end position="131"/>
    </location>
</feature>
<keyword evidence="5 9" id="KW-1133">Transmembrane helix</keyword>
<evidence type="ECO:0000256" key="4">
    <source>
        <dbReference type="ARBA" id="ARBA00022856"/>
    </source>
</evidence>
<keyword evidence="4" id="KW-0653">Protein transport</keyword>
<dbReference type="Pfam" id="PF00854">
    <property type="entry name" value="PTR2"/>
    <property type="match status" value="2"/>
</dbReference>
<feature type="transmembrane region" description="Helical" evidence="9">
    <location>
        <begin position="81"/>
        <end position="99"/>
    </location>
</feature>
<dbReference type="FunFam" id="1.20.1250.20:FF:000612">
    <property type="entry name" value="Peptide transporter 3"/>
    <property type="match status" value="1"/>
</dbReference>
<evidence type="ECO:0000256" key="7">
    <source>
        <dbReference type="RuleBase" id="RU003755"/>
    </source>
</evidence>
<keyword evidence="4" id="KW-0571">Peptide transport</keyword>
<keyword evidence="7" id="KW-0813">Transport</keyword>
<evidence type="ECO:0000256" key="1">
    <source>
        <dbReference type="ARBA" id="ARBA00004141"/>
    </source>
</evidence>
<evidence type="ECO:0000256" key="2">
    <source>
        <dbReference type="ARBA" id="ARBA00005982"/>
    </source>
</evidence>
<dbReference type="PROSITE" id="PS01023">
    <property type="entry name" value="PTR2_2"/>
    <property type="match status" value="1"/>
</dbReference>
<dbReference type="PANTHER" id="PTHR11654">
    <property type="entry name" value="OLIGOPEPTIDE TRANSPORTER-RELATED"/>
    <property type="match status" value="1"/>
</dbReference>
<feature type="transmembrane region" description="Helical" evidence="9">
    <location>
        <begin position="213"/>
        <end position="236"/>
    </location>
</feature>
<reference evidence="11" key="1">
    <citation type="submission" date="2016-11" db="UniProtKB">
        <authorList>
            <consortium name="WormBaseParasite"/>
        </authorList>
    </citation>
    <scope>IDENTIFICATION</scope>
</reference>
<keyword evidence="6 9" id="KW-0472">Membrane</keyword>
<feature type="transmembrane region" description="Helical" evidence="9">
    <location>
        <begin position="660"/>
        <end position="678"/>
    </location>
</feature>
<evidence type="ECO:0000256" key="8">
    <source>
        <dbReference type="SAM" id="MobiDB-lite"/>
    </source>
</evidence>
<comment type="subcellular location">
    <subcellularLocation>
        <location evidence="1 7">Membrane</location>
        <topology evidence="1 7">Multi-pass membrane protein</topology>
    </subcellularLocation>
</comment>
<evidence type="ECO:0000256" key="5">
    <source>
        <dbReference type="ARBA" id="ARBA00022989"/>
    </source>
</evidence>
<dbReference type="GO" id="GO:0006857">
    <property type="term" value="P:oligopeptide transport"/>
    <property type="evidence" value="ECO:0007669"/>
    <property type="project" value="InterPro"/>
</dbReference>
<feature type="transmembrane region" description="Helical" evidence="9">
    <location>
        <begin position="628"/>
        <end position="648"/>
    </location>
</feature>
<name>A0A1I7ZFA5_9BILA</name>
<evidence type="ECO:0000256" key="6">
    <source>
        <dbReference type="ARBA" id="ARBA00023136"/>
    </source>
</evidence>
<dbReference type="WBParaSite" id="L893_g2582.t1">
    <property type="protein sequence ID" value="L893_g2582.t1"/>
    <property type="gene ID" value="L893_g2582"/>
</dbReference>
<dbReference type="CDD" id="cd17347">
    <property type="entry name" value="MFS_SLC15A1_2_like"/>
    <property type="match status" value="1"/>
</dbReference>
<evidence type="ECO:0000313" key="10">
    <source>
        <dbReference type="Proteomes" id="UP000095287"/>
    </source>
</evidence>
<dbReference type="Proteomes" id="UP000095287">
    <property type="component" value="Unplaced"/>
</dbReference>
<keyword evidence="3 7" id="KW-0812">Transmembrane</keyword>
<feature type="transmembrane region" description="Helical" evidence="9">
    <location>
        <begin position="242"/>
        <end position="261"/>
    </location>
</feature>
<organism evidence="10 11">
    <name type="scientific">Steinernema glaseri</name>
    <dbReference type="NCBI Taxonomy" id="37863"/>
    <lineage>
        <taxon>Eukaryota</taxon>
        <taxon>Metazoa</taxon>
        <taxon>Ecdysozoa</taxon>
        <taxon>Nematoda</taxon>
        <taxon>Chromadorea</taxon>
        <taxon>Rhabditida</taxon>
        <taxon>Tylenchina</taxon>
        <taxon>Panagrolaimomorpha</taxon>
        <taxon>Strongyloidoidea</taxon>
        <taxon>Steinernematidae</taxon>
        <taxon>Steinernema</taxon>
    </lineage>
</organism>
<dbReference type="InterPro" id="IPR018456">
    <property type="entry name" value="PTR2_symporter_CS"/>
</dbReference>
<keyword evidence="10" id="KW-1185">Reference proteome</keyword>
<feature type="transmembrane region" description="Helical" evidence="9">
    <location>
        <begin position="179"/>
        <end position="201"/>
    </location>
</feature>
<evidence type="ECO:0000256" key="3">
    <source>
        <dbReference type="ARBA" id="ARBA00022692"/>
    </source>
</evidence>
<dbReference type="Gene3D" id="1.20.1250.20">
    <property type="entry name" value="MFS general substrate transporter like domains"/>
    <property type="match status" value="2"/>
</dbReference>
<dbReference type="AlphaFoldDB" id="A0A1I7ZFA5"/>
<feature type="transmembrane region" description="Helical" evidence="9">
    <location>
        <begin position="342"/>
        <end position="363"/>
    </location>
</feature>
<feature type="transmembrane region" description="Helical" evidence="9">
    <location>
        <begin position="375"/>
        <end position="394"/>
    </location>
</feature>
<dbReference type="GO" id="GO:0022857">
    <property type="term" value="F:transmembrane transporter activity"/>
    <property type="evidence" value="ECO:0007669"/>
    <property type="project" value="InterPro"/>
</dbReference>
<feature type="transmembrane region" description="Helical" evidence="9">
    <location>
        <begin position="292"/>
        <end position="311"/>
    </location>
</feature>
<accession>A0A1I7ZFA5</accession>
<sequence>MKGPSQQLPPREEQSNLITGRPSRSRMTEKGMLESLKSYPKGVFFMLGNEFCERFSFYGMRAVLTLYLITEHHFSDSQASLCYHAFVSLAYFSPLFGSIAADNYFGRFRVILWVSLVYVLGHVLLSVGAIPQLEYSIRTALDFSGLVTVAIATGGIKPCVSAFAADQFEEDQVNERRQFFSFFYFAINGGSLVAIMVTPLLRGRVSCFGSEYCFPLAFGVPGVLMLMAFILFLVGWKFYKKAPAAKGNVVVAVFMCICSAIKNRFTSKKKEKVEHWIDNAAPKYDEELRNGVKSLVGVAALFVPLVFYWALFDQQGSTWVLQARRMDGRVGPLTILPDQMTLFNPFLVLLMVPLFEAFVYPLMNKFFKVTPLRKMAFGGILAALAFVMAGLIQLEVNKTMEPRPEAGNVFLVSISNVSDHKTSLKGQLLDLNKKLELPAGIYEITGNKDSFNVNMSDTGKGYVLGMFETASGTSHSLITYSCEKSENGRTTMYLILPKDSSLNGGEFYVVDDWNKTVVSKTIAPGTEVKIQPGIISSPHYTLAYGKNCGGDAANCPYKKKFMAQMGAAHVLHLTEDDHLDIRTVVRPNEVNILWQVPQFIVITAGEVLFSITGLEFSYSQANPNMKSVLQAMWLMTTFFGNIIDMLISGSHVVKEPATEFFFYAFMLTFVIGIFILIARNYTYAEDRVRHDENGHVDLTKNDVGNHVKATEKNKDF</sequence>
<dbReference type="SUPFAM" id="SSF103473">
    <property type="entry name" value="MFS general substrate transporter"/>
    <property type="match status" value="1"/>
</dbReference>
<proteinExistence type="inferred from homology"/>
<protein>
    <submittedName>
        <fullName evidence="11">Solute carrier family 15 member 2</fullName>
    </submittedName>
</protein>
<evidence type="ECO:0000313" key="11">
    <source>
        <dbReference type="WBParaSite" id="L893_g2582.t1"/>
    </source>
</evidence>
<dbReference type="GO" id="GO:0016020">
    <property type="term" value="C:membrane"/>
    <property type="evidence" value="ECO:0007669"/>
    <property type="project" value="UniProtKB-SubCell"/>
</dbReference>
<comment type="similarity">
    <text evidence="2 7">Belongs to the major facilitator superfamily. Proton-dependent oligopeptide transporter (POT/PTR) (TC 2.A.17) family.</text>
</comment>
<dbReference type="InterPro" id="IPR000109">
    <property type="entry name" value="POT_fam"/>
</dbReference>
<feature type="region of interest" description="Disordered" evidence="8">
    <location>
        <begin position="1"/>
        <end position="24"/>
    </location>
</feature>
<feature type="transmembrane region" description="Helical" evidence="9">
    <location>
        <begin position="143"/>
        <end position="164"/>
    </location>
</feature>
<dbReference type="InterPro" id="IPR036259">
    <property type="entry name" value="MFS_trans_sf"/>
</dbReference>
<evidence type="ECO:0000256" key="9">
    <source>
        <dbReference type="SAM" id="Phobius"/>
    </source>
</evidence>